<comment type="catalytic activity">
    <reaction evidence="22">
        <text>leukotriene B4 + NADP(+) = 12-oxo-leukotriene B4 + NADPH + H(+)</text>
        <dbReference type="Rhea" id="RHEA:50608"/>
        <dbReference type="ChEBI" id="CHEBI:15378"/>
        <dbReference type="ChEBI" id="CHEBI:57461"/>
        <dbReference type="ChEBI" id="CHEBI:57783"/>
        <dbReference type="ChEBI" id="CHEBI:58349"/>
        <dbReference type="ChEBI" id="CHEBI:133309"/>
    </reaction>
    <physiologicalReaction direction="left-to-right" evidence="22">
        <dbReference type="Rhea" id="RHEA:50609"/>
    </physiologicalReaction>
</comment>
<evidence type="ECO:0000313" key="36">
    <source>
        <dbReference type="EMBL" id="KAK4885645.1"/>
    </source>
</evidence>
<evidence type="ECO:0000256" key="24">
    <source>
        <dbReference type="ARBA" id="ARBA00047903"/>
    </source>
</evidence>
<dbReference type="FunFam" id="3.40.50.720:FF:000121">
    <property type="entry name" value="Prostaglandin reductase 2"/>
    <property type="match status" value="1"/>
</dbReference>
<dbReference type="GO" id="GO:0032440">
    <property type="term" value="F:2-alkenal reductase [NAD(P)H] activity"/>
    <property type="evidence" value="ECO:0007669"/>
    <property type="project" value="UniProtKB-EC"/>
</dbReference>
<comment type="subcellular location">
    <subcellularLocation>
        <location evidence="1">Cytoplasm</location>
    </subcellularLocation>
</comment>
<evidence type="ECO:0000256" key="6">
    <source>
        <dbReference type="ARBA" id="ARBA00020651"/>
    </source>
</evidence>
<comment type="catalytic activity">
    <reaction evidence="19">
        <text>octanal + NADP(+) = (2E)-octenal + NADPH + H(+)</text>
        <dbReference type="Rhea" id="RHEA:50780"/>
        <dbReference type="ChEBI" id="CHEBI:15378"/>
        <dbReference type="ChEBI" id="CHEBI:17935"/>
        <dbReference type="ChEBI" id="CHEBI:57783"/>
        <dbReference type="ChEBI" id="CHEBI:58349"/>
        <dbReference type="ChEBI" id="CHEBI:61748"/>
    </reaction>
    <physiologicalReaction direction="right-to-left" evidence="19">
        <dbReference type="Rhea" id="RHEA:50782"/>
    </physiologicalReaction>
</comment>
<evidence type="ECO:0000256" key="17">
    <source>
        <dbReference type="ARBA" id="ARBA00032297"/>
    </source>
</evidence>
<comment type="catalytic activity">
    <reaction evidence="29">
        <text>6-trans-leukotriene B4 + NADP(+) = 12-oxo-(5S)-hydroxy-(6E,8E,10E,14Z)-eicosatetraenoate + NADPH + H(+)</text>
        <dbReference type="Rhea" id="RHEA:51204"/>
        <dbReference type="ChEBI" id="CHEBI:15378"/>
        <dbReference type="ChEBI" id="CHEBI:57783"/>
        <dbReference type="ChEBI" id="CHEBI:58349"/>
        <dbReference type="ChEBI" id="CHEBI:90723"/>
        <dbReference type="ChEBI" id="CHEBI:133974"/>
    </reaction>
    <physiologicalReaction direction="left-to-right" evidence="29">
        <dbReference type="Rhea" id="RHEA:51205"/>
    </physiologicalReaction>
</comment>
<evidence type="ECO:0000256" key="12">
    <source>
        <dbReference type="ARBA" id="ARBA00023002"/>
    </source>
</evidence>
<comment type="caution">
    <text evidence="36">The sequence shown here is derived from an EMBL/GenBank/DDBJ whole genome shotgun (WGS) entry which is preliminary data.</text>
</comment>
<comment type="catalytic activity">
    <reaction evidence="23">
        <text>13,14-dihydro-15-oxo-prostaglandin F1alpha + NADP(+) = 15-oxoprostaglandin F1alpha + NADPH + H(+)</text>
        <dbReference type="Rhea" id="RHEA:50592"/>
        <dbReference type="ChEBI" id="CHEBI:15378"/>
        <dbReference type="ChEBI" id="CHEBI:57783"/>
        <dbReference type="ChEBI" id="CHEBI:58349"/>
        <dbReference type="ChEBI" id="CHEBI:79072"/>
        <dbReference type="ChEBI" id="CHEBI:133411"/>
    </reaction>
    <physiologicalReaction direction="right-to-left" evidence="23">
        <dbReference type="Rhea" id="RHEA:50594"/>
    </physiologicalReaction>
</comment>
<dbReference type="EC" id="1.3.1.74" evidence="5"/>
<gene>
    <name evidence="36" type="ORF">RN001_001916</name>
</gene>
<evidence type="ECO:0000256" key="27">
    <source>
        <dbReference type="ARBA" id="ARBA00048387"/>
    </source>
</evidence>
<comment type="catalytic activity">
    <reaction evidence="26">
        <text>13,14-dihydro-15-oxo-PGF2alpha + NADP(+) = 15-oxoprostaglandin F2alpha + NADPH + H(+)</text>
        <dbReference type="Rhea" id="RHEA:50588"/>
        <dbReference type="ChEBI" id="CHEBI:15378"/>
        <dbReference type="ChEBI" id="CHEBI:57783"/>
        <dbReference type="ChEBI" id="CHEBI:58349"/>
        <dbReference type="ChEBI" id="CHEBI:133374"/>
        <dbReference type="ChEBI" id="CHEBI:133409"/>
    </reaction>
    <physiologicalReaction direction="right-to-left" evidence="26">
        <dbReference type="Rhea" id="RHEA:50590"/>
    </physiologicalReaction>
</comment>
<dbReference type="GO" id="GO:0005737">
    <property type="term" value="C:cytoplasm"/>
    <property type="evidence" value="ECO:0007669"/>
    <property type="project" value="UniProtKB-SubCell"/>
</dbReference>
<comment type="catalytic activity">
    <reaction evidence="27">
        <text>4-hydroxynonanal + NADP(+) = (E)-4-hydroxynon-2-enal + NADPH + H(+)</text>
        <dbReference type="Rhea" id="RHEA:64736"/>
        <dbReference type="ChEBI" id="CHEBI:15378"/>
        <dbReference type="ChEBI" id="CHEBI:57783"/>
        <dbReference type="ChEBI" id="CHEBI:58349"/>
        <dbReference type="ChEBI" id="CHEBI:58968"/>
        <dbReference type="ChEBI" id="CHEBI:156112"/>
    </reaction>
    <physiologicalReaction direction="right-to-left" evidence="27">
        <dbReference type="Rhea" id="RHEA:64738"/>
    </physiologicalReaction>
</comment>
<dbReference type="InterPro" id="IPR045010">
    <property type="entry name" value="MDR_fam"/>
</dbReference>
<comment type="catalytic activity">
    <reaction evidence="28">
        <text>20-hydroxy-leukotriene B4 + NADP(+) = 12-oxo-20-hydroxy-leukotriene B4 + NADPH + H(+)</text>
        <dbReference type="Rhea" id="RHEA:51208"/>
        <dbReference type="ChEBI" id="CHEBI:15378"/>
        <dbReference type="ChEBI" id="CHEBI:57460"/>
        <dbReference type="ChEBI" id="CHEBI:57783"/>
        <dbReference type="ChEBI" id="CHEBI:58349"/>
        <dbReference type="ChEBI" id="CHEBI:133346"/>
    </reaction>
    <physiologicalReaction direction="left-to-right" evidence="28">
        <dbReference type="Rhea" id="RHEA:51209"/>
    </physiologicalReaction>
</comment>
<evidence type="ECO:0000256" key="10">
    <source>
        <dbReference type="ARBA" id="ARBA00022857"/>
    </source>
</evidence>
<dbReference type="Gene3D" id="3.40.50.720">
    <property type="entry name" value="NAD(P)-binding Rossmann-like Domain"/>
    <property type="match status" value="1"/>
</dbReference>
<evidence type="ECO:0000256" key="32">
    <source>
        <dbReference type="ARBA" id="ARBA00049179"/>
    </source>
</evidence>
<evidence type="ECO:0000256" key="21">
    <source>
        <dbReference type="ARBA" id="ARBA00047742"/>
    </source>
</evidence>
<dbReference type="Pfam" id="PF00107">
    <property type="entry name" value="ADH_zinc_N"/>
    <property type="match status" value="1"/>
</dbReference>
<accession>A0AAN7SSQ9</accession>
<dbReference type="InterPro" id="IPR013149">
    <property type="entry name" value="ADH-like_C"/>
</dbReference>
<dbReference type="PANTHER" id="PTHR43205">
    <property type="entry name" value="PROSTAGLANDIN REDUCTASE"/>
    <property type="match status" value="1"/>
</dbReference>
<sequence>MVKTKKFILEKTFENMPKESDLKLVEEELPEIREGQFLTEAVYLSVDPYMRAYVHKLREGDTMIGYQVAKIIQSKHKEFPINKYVIGDFGWQTHSISNGINTSGDMLPYPSLIPDIGSLPLSLTLGILGTTGNTAYFGLLEICKPTAGETVVVSAAGGAIGSHVGQIAKLKGCRVIGITGSDQKCIWLKSIGFDEVINYNNHSWRNCLMEAVPRGVDCYFDNVGGEISSIVIQHMTRYGRVAVCGSISSYNCDIRHLPKATIIQPWIVFHQLEIRGFVNANWNSRWNEGIKQNLYWIKEGKIHYKETITEGFENMPKAFIDLLNGKNLGKAIVKVK</sequence>
<protein>
    <recommendedName>
        <fullName evidence="6">Prostaglandin reductase 1</fullName>
        <ecNumber evidence="4">1.3.1.48</ecNumber>
        <ecNumber evidence="5">1.3.1.74</ecNumber>
    </recommendedName>
    <alternativeName>
        <fullName evidence="18">15-oxoprostaglandin 13-reductase</fullName>
    </alternativeName>
    <alternativeName>
        <fullName evidence="16">Dithiolethione-inducible gene 1 protein</fullName>
    </alternativeName>
    <alternativeName>
        <fullName evidence="15">Leukotriene B4 12-hydroxydehydrogenase</fullName>
    </alternativeName>
    <alternativeName>
        <fullName evidence="17">NAD(P)H-dependent alkenal/one oxidoreductase</fullName>
    </alternativeName>
</protein>
<evidence type="ECO:0000256" key="1">
    <source>
        <dbReference type="ARBA" id="ARBA00004496"/>
    </source>
</evidence>
<comment type="catalytic activity">
    <reaction evidence="33">
        <text>hexanal + NADP(+) = (E)-hex-2-enal + NADPH + H(+)</text>
        <dbReference type="Rhea" id="RHEA:50776"/>
        <dbReference type="ChEBI" id="CHEBI:15378"/>
        <dbReference type="ChEBI" id="CHEBI:28913"/>
        <dbReference type="ChEBI" id="CHEBI:57783"/>
        <dbReference type="ChEBI" id="CHEBI:58349"/>
        <dbReference type="ChEBI" id="CHEBI:88528"/>
    </reaction>
    <physiologicalReaction direction="right-to-left" evidence="33">
        <dbReference type="Rhea" id="RHEA:50778"/>
    </physiologicalReaction>
</comment>
<comment type="catalytic activity">
    <reaction evidence="31">
        <text>13,14-dihydro-15-oxo-prostaglandin E1 + NADP(+) = 15-oxoprostaglandin E1 + NADPH + H(+)</text>
        <dbReference type="Rhea" id="RHEA:50584"/>
        <dbReference type="ChEBI" id="CHEBI:15378"/>
        <dbReference type="ChEBI" id="CHEBI:57401"/>
        <dbReference type="ChEBI" id="CHEBI:57783"/>
        <dbReference type="ChEBI" id="CHEBI:58349"/>
        <dbReference type="ChEBI" id="CHEBI:133408"/>
    </reaction>
    <physiologicalReaction direction="right-to-left" evidence="31">
        <dbReference type="Rhea" id="RHEA:50586"/>
    </physiologicalReaction>
</comment>
<evidence type="ECO:0000256" key="33">
    <source>
        <dbReference type="ARBA" id="ARBA00049368"/>
    </source>
</evidence>
<keyword evidence="13" id="KW-0443">Lipid metabolism</keyword>
<evidence type="ECO:0000256" key="15">
    <source>
        <dbReference type="ARBA" id="ARBA00031851"/>
    </source>
</evidence>
<evidence type="ECO:0000256" key="26">
    <source>
        <dbReference type="ARBA" id="ARBA00048290"/>
    </source>
</evidence>
<evidence type="ECO:0000256" key="16">
    <source>
        <dbReference type="ARBA" id="ARBA00032255"/>
    </source>
</evidence>
<evidence type="ECO:0000256" key="29">
    <source>
        <dbReference type="ARBA" id="ARBA00048953"/>
    </source>
</evidence>
<reference evidence="37" key="1">
    <citation type="submission" date="2023-01" db="EMBL/GenBank/DDBJ databases">
        <title>Key to firefly adult light organ development and bioluminescence: homeobox transcription factors regulate luciferase expression and transportation to peroxisome.</title>
        <authorList>
            <person name="Fu X."/>
        </authorList>
    </citation>
    <scope>NUCLEOTIDE SEQUENCE [LARGE SCALE GENOMIC DNA]</scope>
</reference>
<feature type="domain" description="Oxidoreductase N-terminal" evidence="35">
    <location>
        <begin position="5"/>
        <end position="100"/>
    </location>
</feature>
<dbReference type="Pfam" id="PF16884">
    <property type="entry name" value="ADH_N_2"/>
    <property type="match status" value="1"/>
</dbReference>
<dbReference type="InterPro" id="IPR036291">
    <property type="entry name" value="NAD(P)-bd_dom_sf"/>
</dbReference>
<evidence type="ECO:0000256" key="13">
    <source>
        <dbReference type="ARBA" id="ARBA00023098"/>
    </source>
</evidence>
<evidence type="ECO:0000256" key="11">
    <source>
        <dbReference type="ARBA" id="ARBA00022990"/>
    </source>
</evidence>
<evidence type="ECO:0000256" key="18">
    <source>
        <dbReference type="ARBA" id="ARBA00033119"/>
    </source>
</evidence>
<comment type="catalytic activity">
    <reaction evidence="24">
        <text>dodecanal + NADP(+) = (2E)-dodecenal + NADPH + H(+)</text>
        <dbReference type="Rhea" id="RHEA:50784"/>
        <dbReference type="ChEBI" id="CHEBI:15378"/>
        <dbReference type="ChEBI" id="CHEBI:27836"/>
        <dbReference type="ChEBI" id="CHEBI:57783"/>
        <dbReference type="ChEBI" id="CHEBI:58349"/>
        <dbReference type="ChEBI" id="CHEBI:133741"/>
    </reaction>
    <physiologicalReaction direction="right-to-left" evidence="24">
        <dbReference type="Rhea" id="RHEA:50786"/>
    </physiologicalReaction>
</comment>
<dbReference type="InterPro" id="IPR011032">
    <property type="entry name" value="GroES-like_sf"/>
</dbReference>
<proteinExistence type="inferred from homology"/>
<comment type="catalytic activity">
    <reaction evidence="32">
        <text>an n-alkanal + NADP(+) = an alk-2-enal + NADPH + H(+)</text>
        <dbReference type="Rhea" id="RHEA:13737"/>
        <dbReference type="ChEBI" id="CHEBI:12834"/>
        <dbReference type="ChEBI" id="CHEBI:13757"/>
        <dbReference type="ChEBI" id="CHEBI:15378"/>
        <dbReference type="ChEBI" id="CHEBI:57783"/>
        <dbReference type="ChEBI" id="CHEBI:58349"/>
        <dbReference type="EC" id="1.3.1.74"/>
    </reaction>
    <physiologicalReaction direction="right-to-left" evidence="32">
        <dbReference type="Rhea" id="RHEA:13739"/>
    </physiologicalReaction>
</comment>
<evidence type="ECO:0000256" key="3">
    <source>
        <dbReference type="ARBA" id="ARBA00011852"/>
    </source>
</evidence>
<feature type="domain" description="Alcohol dehydrogenase-like C-terminal" evidence="34">
    <location>
        <begin position="159"/>
        <end position="288"/>
    </location>
</feature>
<name>A0AAN7SSQ9_9COLE</name>
<keyword evidence="11" id="KW-0007">Acetylation</keyword>
<keyword evidence="7" id="KW-0644">Prostaglandin metabolism</keyword>
<evidence type="ECO:0000256" key="23">
    <source>
        <dbReference type="ARBA" id="ARBA00047878"/>
    </source>
</evidence>
<dbReference type="AlphaFoldDB" id="A0AAN7SSQ9"/>
<evidence type="ECO:0000313" key="37">
    <source>
        <dbReference type="Proteomes" id="UP001353858"/>
    </source>
</evidence>
<evidence type="ECO:0000256" key="8">
    <source>
        <dbReference type="ARBA" id="ARBA00022553"/>
    </source>
</evidence>
<dbReference type="GO" id="GO:0047522">
    <property type="term" value="F:15-oxoprostaglandin 13-reductase [NAD(P)+] activity"/>
    <property type="evidence" value="ECO:0007669"/>
    <property type="project" value="UniProtKB-EC"/>
</dbReference>
<evidence type="ECO:0000256" key="7">
    <source>
        <dbReference type="ARBA" id="ARBA00022501"/>
    </source>
</evidence>
<dbReference type="SUPFAM" id="SSF51735">
    <property type="entry name" value="NAD(P)-binding Rossmann-fold domains"/>
    <property type="match status" value="1"/>
</dbReference>
<dbReference type="EMBL" id="JARPUR010000001">
    <property type="protein sequence ID" value="KAK4885645.1"/>
    <property type="molecule type" value="Genomic_DNA"/>
</dbReference>
<evidence type="ECO:0000259" key="34">
    <source>
        <dbReference type="Pfam" id="PF00107"/>
    </source>
</evidence>
<evidence type="ECO:0000256" key="9">
    <source>
        <dbReference type="ARBA" id="ARBA00022832"/>
    </source>
</evidence>
<evidence type="ECO:0000259" key="35">
    <source>
        <dbReference type="Pfam" id="PF16884"/>
    </source>
</evidence>
<evidence type="ECO:0000256" key="19">
    <source>
        <dbReference type="ARBA" id="ARBA00047461"/>
    </source>
</evidence>
<evidence type="ECO:0000256" key="31">
    <source>
        <dbReference type="ARBA" id="ARBA00049070"/>
    </source>
</evidence>
<comment type="catalytic activity">
    <reaction evidence="30">
        <text>(5S,12S)-dihydroxy-(6E,10E,12E,14Z)-eicosatetraenoate + NADP(+) = 12-oxo-(5S)-hydroxy-(6E,8E,10E,14Z)-eicosatetraenoate + NADPH + H(+)</text>
        <dbReference type="Rhea" id="RHEA:51212"/>
        <dbReference type="ChEBI" id="CHEBI:15378"/>
        <dbReference type="ChEBI" id="CHEBI:57783"/>
        <dbReference type="ChEBI" id="CHEBI:58349"/>
        <dbReference type="ChEBI" id="CHEBI:133974"/>
        <dbReference type="ChEBI" id="CHEBI:133975"/>
    </reaction>
    <physiologicalReaction direction="left-to-right" evidence="30">
        <dbReference type="Rhea" id="RHEA:51213"/>
    </physiologicalReaction>
</comment>
<keyword evidence="12" id="KW-0560">Oxidoreductase</keyword>
<keyword evidence="9" id="KW-0276">Fatty acid metabolism</keyword>
<evidence type="ECO:0000256" key="22">
    <source>
        <dbReference type="ARBA" id="ARBA00047871"/>
    </source>
</evidence>
<evidence type="ECO:0000256" key="25">
    <source>
        <dbReference type="ARBA" id="ARBA00048066"/>
    </source>
</evidence>
<comment type="catalytic activity">
    <reaction evidence="25">
        <text>nonan-2-one + NADP(+) = (3E)-nonen-2-one + NADPH + H(+)</text>
        <dbReference type="Rhea" id="RHEA:50616"/>
        <dbReference type="ChEBI" id="CHEBI:15378"/>
        <dbReference type="ChEBI" id="CHEBI:57783"/>
        <dbReference type="ChEBI" id="CHEBI:58349"/>
        <dbReference type="ChEBI" id="CHEBI:77927"/>
        <dbReference type="ChEBI" id="CHEBI:133457"/>
    </reaction>
    <physiologicalReaction direction="right-to-left" evidence="25">
        <dbReference type="Rhea" id="RHEA:50618"/>
    </physiologicalReaction>
</comment>
<evidence type="ECO:0000256" key="5">
    <source>
        <dbReference type="ARBA" id="ARBA00012410"/>
    </source>
</evidence>
<dbReference type="InterPro" id="IPR041694">
    <property type="entry name" value="ADH_N_2"/>
</dbReference>
<evidence type="ECO:0000256" key="2">
    <source>
        <dbReference type="ARBA" id="ARBA00010460"/>
    </source>
</evidence>
<keyword evidence="10" id="KW-0521">NADP</keyword>
<evidence type="ECO:0000256" key="28">
    <source>
        <dbReference type="ARBA" id="ARBA00048591"/>
    </source>
</evidence>
<comment type="subunit">
    <text evidence="3">Monomer or homodimer.</text>
</comment>
<keyword evidence="14" id="KW-0379">Hydroxylation</keyword>
<dbReference type="Proteomes" id="UP001353858">
    <property type="component" value="Unassembled WGS sequence"/>
</dbReference>
<evidence type="ECO:0000256" key="20">
    <source>
        <dbReference type="ARBA" id="ARBA00047617"/>
    </source>
</evidence>
<organism evidence="36 37">
    <name type="scientific">Aquatica leii</name>
    <dbReference type="NCBI Taxonomy" id="1421715"/>
    <lineage>
        <taxon>Eukaryota</taxon>
        <taxon>Metazoa</taxon>
        <taxon>Ecdysozoa</taxon>
        <taxon>Arthropoda</taxon>
        <taxon>Hexapoda</taxon>
        <taxon>Insecta</taxon>
        <taxon>Pterygota</taxon>
        <taxon>Neoptera</taxon>
        <taxon>Endopterygota</taxon>
        <taxon>Coleoptera</taxon>
        <taxon>Polyphaga</taxon>
        <taxon>Elateriformia</taxon>
        <taxon>Elateroidea</taxon>
        <taxon>Lampyridae</taxon>
        <taxon>Luciolinae</taxon>
        <taxon>Aquatica</taxon>
    </lineage>
</organism>
<keyword evidence="37" id="KW-1185">Reference proteome</keyword>
<evidence type="ECO:0000256" key="14">
    <source>
        <dbReference type="ARBA" id="ARBA00023278"/>
    </source>
</evidence>
<dbReference type="Gene3D" id="3.90.180.10">
    <property type="entry name" value="Medium-chain alcohol dehydrogenases, catalytic domain"/>
    <property type="match status" value="1"/>
</dbReference>
<dbReference type="CDD" id="cd08294">
    <property type="entry name" value="leukotriene_B4_DH_like"/>
    <property type="match status" value="1"/>
</dbReference>
<comment type="catalytic activity">
    <reaction evidence="20">
        <text>decanal + NADP(+) = (2E)-decenal + NADPH + H(+)</text>
        <dbReference type="Rhea" id="RHEA:50612"/>
        <dbReference type="ChEBI" id="CHEBI:15378"/>
        <dbReference type="ChEBI" id="CHEBI:31457"/>
        <dbReference type="ChEBI" id="CHEBI:57783"/>
        <dbReference type="ChEBI" id="CHEBI:58349"/>
        <dbReference type="ChEBI" id="CHEBI:133455"/>
    </reaction>
    <physiologicalReaction direction="right-to-left" evidence="20">
        <dbReference type="Rhea" id="RHEA:50614"/>
    </physiologicalReaction>
</comment>
<dbReference type="InterPro" id="IPR014190">
    <property type="entry name" value="PTGR1"/>
</dbReference>
<comment type="similarity">
    <text evidence="2">Belongs to the NADP-dependent oxidoreductase L4BD family.</text>
</comment>
<dbReference type="GO" id="GO:0006693">
    <property type="term" value="P:prostaglandin metabolic process"/>
    <property type="evidence" value="ECO:0007669"/>
    <property type="project" value="UniProtKB-KW"/>
</dbReference>
<evidence type="ECO:0000256" key="30">
    <source>
        <dbReference type="ARBA" id="ARBA00049068"/>
    </source>
</evidence>
<comment type="catalytic activity">
    <reaction evidence="21">
        <text>pentan-2-one + NADP(+) = (E)-pent-3-en-2-one + NADPH + H(+)</text>
        <dbReference type="Rhea" id="RHEA:50788"/>
        <dbReference type="ChEBI" id="CHEBI:15378"/>
        <dbReference type="ChEBI" id="CHEBI:16472"/>
        <dbReference type="ChEBI" id="CHEBI:57783"/>
        <dbReference type="ChEBI" id="CHEBI:58349"/>
        <dbReference type="ChEBI" id="CHEBI:145276"/>
    </reaction>
    <physiologicalReaction direction="right-to-left" evidence="21">
        <dbReference type="Rhea" id="RHEA:50790"/>
    </physiologicalReaction>
</comment>
<dbReference type="PANTHER" id="PTHR43205:SF7">
    <property type="entry name" value="PROSTAGLANDIN REDUCTASE 1"/>
    <property type="match status" value="1"/>
</dbReference>
<dbReference type="SUPFAM" id="SSF50129">
    <property type="entry name" value="GroES-like"/>
    <property type="match status" value="2"/>
</dbReference>
<dbReference type="EC" id="1.3.1.48" evidence="4"/>
<keyword evidence="8" id="KW-0597">Phosphoprotein</keyword>
<evidence type="ECO:0000256" key="4">
    <source>
        <dbReference type="ARBA" id="ARBA00011981"/>
    </source>
</evidence>